<dbReference type="Gene3D" id="3.10.620.30">
    <property type="match status" value="1"/>
</dbReference>
<keyword evidence="5" id="KW-1185">Reference proteome</keyword>
<feature type="transmembrane region" description="Helical" evidence="2">
    <location>
        <begin position="30"/>
        <end position="48"/>
    </location>
</feature>
<evidence type="ECO:0000256" key="1">
    <source>
        <dbReference type="SAM" id="MobiDB-lite"/>
    </source>
</evidence>
<dbReference type="Pfam" id="PF11992">
    <property type="entry name" value="TgpA_N"/>
    <property type="match status" value="1"/>
</dbReference>
<dbReference type="SUPFAM" id="SSF48452">
    <property type="entry name" value="TPR-like"/>
    <property type="match status" value="1"/>
</dbReference>
<dbReference type="EMBL" id="CP042430">
    <property type="protein sequence ID" value="QEC48923.1"/>
    <property type="molecule type" value="Genomic_DNA"/>
</dbReference>
<name>A0A5B8U757_9ACTN</name>
<dbReference type="AlphaFoldDB" id="A0A5B8U757"/>
<feature type="domain" description="Transglutaminase-like" evidence="3">
    <location>
        <begin position="509"/>
        <end position="578"/>
    </location>
</feature>
<dbReference type="PANTHER" id="PTHR42736">
    <property type="entry name" value="PROTEIN-GLUTAMINE GAMMA-GLUTAMYLTRANSFERASE"/>
    <property type="match status" value="1"/>
</dbReference>
<keyword evidence="2" id="KW-1133">Transmembrane helix</keyword>
<reference evidence="4 5" key="1">
    <citation type="journal article" date="2018" name="J. Microbiol.">
        <title>Baekduia soli gen. nov., sp. nov., a novel bacterium isolated from the soil of Baekdu Mountain and proposal of a novel family name, Baekduiaceae fam. nov.</title>
        <authorList>
            <person name="An D.S."/>
            <person name="Siddiqi M.Z."/>
            <person name="Kim K.H."/>
            <person name="Yu H.S."/>
            <person name="Im W.T."/>
        </authorList>
    </citation>
    <scope>NUCLEOTIDE SEQUENCE [LARGE SCALE GENOMIC DNA]</scope>
    <source>
        <strain evidence="4 5">BR7-21</strain>
    </source>
</reference>
<feature type="transmembrane region" description="Helical" evidence="2">
    <location>
        <begin position="144"/>
        <end position="164"/>
    </location>
</feature>
<dbReference type="PANTHER" id="PTHR42736:SF1">
    <property type="entry name" value="PROTEIN-GLUTAMINE GAMMA-GLUTAMYLTRANSFERASE"/>
    <property type="match status" value="1"/>
</dbReference>
<sequence>MGAPGGCMTSIPAPPPRAAGLGLRALGTGAVVRLGALAALSLYAAEHWATIVEPAARGDLFGLFVVAIACGLAARGVAALPSRAVRLAAVAALALVTLAAILLVGNVPLRLLRPDRWDTLASGIGGALGAIPALRVPYTGVDPWLHIVLRTGGGLLLTAAACLGLARRPRTFAAAVCLGVLYTVPIIEAGPRHPYLDGAVFTVLLGVLVLGERLGPREAPMAAGLGAAALVAAVLVAPHLDSRSPWVDYEALAESLQSGKTTTFSWNQRYGPIMWTRDGLEMARIRSRGNLYFKTTALERFDGVGWRQTRDVLANSDDTELAVRHPGWFQTIHVSIKGLKSRPFIGAGTTLRVERSTKPVQPATPGTFEASGTPLRRGDSYDAAVYYPRPSTTEMQVAGTDYPVIVLRDLTVGLPAQAGLGPLDVDFAAWGSDGLTTARAANGFDRIDPDQVLADSPYGRTYALARQIRAASTDPYDYVRNVIARVQRGARYTENPPAPGDLAPLDAFLFRDRAGYCQYFAGATALLLRMGGVPARMAAGFSPGLLTSGEHRLSDLDAHAWVEVYFPRLGWVTFDPTPGDSPARSQITDTQRAAESIKNAAPQAQQGSDRLTDPTAGGAAGVGAQDGGGSPLALIAGIVGGWAWWRPARRSPCASAGGGAAPIPTSTSCAWRSRAPAARRRRRRRWPGSSGCWATARARWATCVRCAWRATAGSPRRRRPRSAARCAARSSRAWAPAPGWPRCGRSRRARASCGMCCGCGAGAPTLAEMTEADVYDLFRQGTELLERGDHHAATVPLGRARELAPDKDSVREAYGRALFGAQRFREAAEEFGAVAEHAPTNDYALFCLGRALQQLGRHAEARHPLALACNLQPQRADYRRYRDQARRRAA</sequence>
<dbReference type="InterPro" id="IPR021878">
    <property type="entry name" value="TgpA_N"/>
</dbReference>
<dbReference type="InterPro" id="IPR011990">
    <property type="entry name" value="TPR-like_helical_dom_sf"/>
</dbReference>
<dbReference type="InterPro" id="IPR052901">
    <property type="entry name" value="Bact_TGase-like"/>
</dbReference>
<organism evidence="4 5">
    <name type="scientific">Baekduia soli</name>
    <dbReference type="NCBI Taxonomy" id="496014"/>
    <lineage>
        <taxon>Bacteria</taxon>
        <taxon>Bacillati</taxon>
        <taxon>Actinomycetota</taxon>
        <taxon>Thermoleophilia</taxon>
        <taxon>Solirubrobacterales</taxon>
        <taxon>Baekduiaceae</taxon>
        <taxon>Baekduia</taxon>
    </lineage>
</organism>
<evidence type="ECO:0000313" key="4">
    <source>
        <dbReference type="EMBL" id="QEC48923.1"/>
    </source>
</evidence>
<accession>A0A5B8U757</accession>
<dbReference type="Pfam" id="PF01841">
    <property type="entry name" value="Transglut_core"/>
    <property type="match status" value="1"/>
</dbReference>
<dbReference type="InterPro" id="IPR038765">
    <property type="entry name" value="Papain-like_cys_pep_sf"/>
</dbReference>
<dbReference type="SMART" id="SM00460">
    <property type="entry name" value="TGc"/>
    <property type="match status" value="1"/>
</dbReference>
<feature type="transmembrane region" description="Helical" evidence="2">
    <location>
        <begin position="60"/>
        <end position="78"/>
    </location>
</feature>
<dbReference type="InterPro" id="IPR002931">
    <property type="entry name" value="Transglutaminase-like"/>
</dbReference>
<proteinExistence type="predicted"/>
<dbReference type="KEGG" id="bsol:FSW04_15980"/>
<feature type="transmembrane region" description="Helical" evidence="2">
    <location>
        <begin position="171"/>
        <end position="187"/>
    </location>
</feature>
<feature type="transmembrane region" description="Helical" evidence="2">
    <location>
        <begin position="84"/>
        <end position="105"/>
    </location>
</feature>
<gene>
    <name evidence="4" type="ORF">FSW04_15980</name>
</gene>
<feature type="region of interest" description="Disordered" evidence="1">
    <location>
        <begin position="577"/>
        <end position="626"/>
    </location>
</feature>
<dbReference type="OrthoDB" id="9804023at2"/>
<dbReference type="Gene3D" id="1.25.40.10">
    <property type="entry name" value="Tetratricopeptide repeat domain"/>
    <property type="match status" value="1"/>
</dbReference>
<dbReference type="SUPFAM" id="SSF54001">
    <property type="entry name" value="Cysteine proteinases"/>
    <property type="match status" value="1"/>
</dbReference>
<keyword evidence="2" id="KW-0812">Transmembrane</keyword>
<dbReference type="Proteomes" id="UP000321805">
    <property type="component" value="Chromosome"/>
</dbReference>
<evidence type="ECO:0000313" key="5">
    <source>
        <dbReference type="Proteomes" id="UP000321805"/>
    </source>
</evidence>
<keyword evidence="2" id="KW-0472">Membrane</keyword>
<evidence type="ECO:0000256" key="2">
    <source>
        <dbReference type="SAM" id="Phobius"/>
    </source>
</evidence>
<feature type="compositionally biased region" description="Polar residues" evidence="1">
    <location>
        <begin position="583"/>
        <end position="593"/>
    </location>
</feature>
<protein>
    <recommendedName>
        <fullName evidence="3">Transglutaminase-like domain-containing protein</fullName>
    </recommendedName>
</protein>
<evidence type="ECO:0000259" key="3">
    <source>
        <dbReference type="SMART" id="SM00460"/>
    </source>
</evidence>